<keyword evidence="3" id="KW-1185">Reference proteome</keyword>
<dbReference type="SUPFAM" id="SSF53448">
    <property type="entry name" value="Nucleotide-diphospho-sugar transferases"/>
    <property type="match status" value="1"/>
</dbReference>
<evidence type="ECO:0000313" key="3">
    <source>
        <dbReference type="Proteomes" id="UP000765802"/>
    </source>
</evidence>
<dbReference type="InterPro" id="IPR001173">
    <property type="entry name" value="Glyco_trans_2-like"/>
</dbReference>
<dbReference type="InterPro" id="IPR050834">
    <property type="entry name" value="Glycosyltransf_2"/>
</dbReference>
<dbReference type="CDD" id="cd06433">
    <property type="entry name" value="GT_2_WfgS_like"/>
    <property type="match status" value="1"/>
</dbReference>
<comment type="caution">
    <text evidence="2">The sequence shown here is derived from an EMBL/GenBank/DDBJ whole genome shotgun (WGS) entry which is preliminary data.</text>
</comment>
<dbReference type="Gene3D" id="3.90.550.10">
    <property type="entry name" value="Spore Coat Polysaccharide Biosynthesis Protein SpsA, Chain A"/>
    <property type="match status" value="1"/>
</dbReference>
<proteinExistence type="predicted"/>
<dbReference type="InterPro" id="IPR029044">
    <property type="entry name" value="Nucleotide-diphossugar_trans"/>
</dbReference>
<protein>
    <recommendedName>
        <fullName evidence="1">Glycosyltransferase 2-like domain-containing protein</fullName>
    </recommendedName>
</protein>
<dbReference type="RefSeq" id="WP_187256362.1">
    <property type="nucleotide sequence ID" value="NZ_JBHULF010000014.1"/>
</dbReference>
<evidence type="ECO:0000259" key="1">
    <source>
        <dbReference type="Pfam" id="PF00535"/>
    </source>
</evidence>
<dbReference type="EMBL" id="MBUA01000012">
    <property type="protein sequence ID" value="MBC6491029.1"/>
    <property type="molecule type" value="Genomic_DNA"/>
</dbReference>
<dbReference type="Pfam" id="PF00535">
    <property type="entry name" value="Glycos_transf_2"/>
    <property type="match status" value="1"/>
</dbReference>
<dbReference type="PANTHER" id="PTHR43685">
    <property type="entry name" value="GLYCOSYLTRANSFERASE"/>
    <property type="match status" value="1"/>
</dbReference>
<organism evidence="2 3">
    <name type="scientific">Flavihumibacter stibioxidans</name>
    <dbReference type="NCBI Taxonomy" id="1834163"/>
    <lineage>
        <taxon>Bacteria</taxon>
        <taxon>Pseudomonadati</taxon>
        <taxon>Bacteroidota</taxon>
        <taxon>Chitinophagia</taxon>
        <taxon>Chitinophagales</taxon>
        <taxon>Chitinophagaceae</taxon>
        <taxon>Flavihumibacter</taxon>
    </lineage>
</organism>
<gene>
    <name evidence="2" type="ORF">BC349_08305</name>
</gene>
<name>A0ABR7M7M3_9BACT</name>
<dbReference type="PANTHER" id="PTHR43685:SF2">
    <property type="entry name" value="GLYCOSYLTRANSFERASE 2-LIKE DOMAIN-CONTAINING PROTEIN"/>
    <property type="match status" value="1"/>
</dbReference>
<reference evidence="2 3" key="1">
    <citation type="submission" date="2016-07" db="EMBL/GenBank/DDBJ databases">
        <title>Genome analysis of Flavihumibacter stibioxidans YS-17.</title>
        <authorList>
            <person name="Shi K."/>
            <person name="Han Y."/>
            <person name="Wang G."/>
        </authorList>
    </citation>
    <scope>NUCLEOTIDE SEQUENCE [LARGE SCALE GENOMIC DNA]</scope>
    <source>
        <strain evidence="2 3">YS-17</strain>
    </source>
</reference>
<feature type="domain" description="Glycosyltransferase 2-like" evidence="1">
    <location>
        <begin position="8"/>
        <end position="143"/>
    </location>
</feature>
<evidence type="ECO:0000313" key="2">
    <source>
        <dbReference type="EMBL" id="MBC6491029.1"/>
    </source>
</evidence>
<dbReference type="Proteomes" id="UP000765802">
    <property type="component" value="Unassembled WGS sequence"/>
</dbReference>
<sequence length="303" mass="34643">MTSFPKITVITPSYNQGDFIEDTILSVLSQNYPSLEYIIIDGGSKDQTCSIIEKYSNKIAYWISEPDKGQTHAINKGLSKATGDIIAYLNSDDTYCPGTLKAVAAAYNKHPDAGLFHGTCNFIEADGSFRSAHTASIKNFQEVVDIWGYWWNKKQFVQPEVFWTRKVLEKVGGFNEDLYFVMDVDFWIRTLKEGFGVVTIPQPLANFRFHEQQKSGLAERSAAELQYILRPYLYDIASPLPSGLRRQLCGNWVFDNKLLPIIKSNQSRTGRYWNVLRSLVANPVLFESPRFRKHLKTVFHFDN</sequence>
<accession>A0ABR7M7M3</accession>